<dbReference type="Pfam" id="PF08448">
    <property type="entry name" value="PAS_4"/>
    <property type="match status" value="1"/>
</dbReference>
<organism evidence="8 9">
    <name type="scientific">Effusibacillus consociatus</name>
    <dbReference type="NCBI Taxonomy" id="1117041"/>
    <lineage>
        <taxon>Bacteria</taxon>
        <taxon>Bacillati</taxon>
        <taxon>Bacillota</taxon>
        <taxon>Bacilli</taxon>
        <taxon>Bacillales</taxon>
        <taxon>Alicyclobacillaceae</taxon>
        <taxon>Effusibacillus</taxon>
    </lineage>
</organism>
<dbReference type="RefSeq" id="WP_380025381.1">
    <property type="nucleotide sequence ID" value="NZ_JBHSHC010000060.1"/>
</dbReference>
<keyword evidence="4" id="KW-0238">DNA-binding</keyword>
<dbReference type="SMART" id="SM00091">
    <property type="entry name" value="PAS"/>
    <property type="match status" value="1"/>
</dbReference>
<dbReference type="InterPro" id="IPR025944">
    <property type="entry name" value="Sigma_54_int_dom_CS"/>
</dbReference>
<dbReference type="InterPro" id="IPR003593">
    <property type="entry name" value="AAA+_ATPase"/>
</dbReference>
<dbReference type="InterPro" id="IPR002197">
    <property type="entry name" value="HTH_Fis"/>
</dbReference>
<feature type="domain" description="Sigma-54 factor interaction" evidence="6">
    <location>
        <begin position="157"/>
        <end position="385"/>
    </location>
</feature>
<keyword evidence="5" id="KW-0804">Transcription</keyword>
<evidence type="ECO:0000313" key="9">
    <source>
        <dbReference type="Proteomes" id="UP001596002"/>
    </source>
</evidence>
<dbReference type="NCBIfam" id="TIGR00229">
    <property type="entry name" value="sensory_box"/>
    <property type="match status" value="1"/>
</dbReference>
<dbReference type="Pfam" id="PF02954">
    <property type="entry name" value="HTH_8"/>
    <property type="match status" value="1"/>
</dbReference>
<dbReference type="Gene3D" id="3.40.50.300">
    <property type="entry name" value="P-loop containing nucleotide triphosphate hydrolases"/>
    <property type="match status" value="1"/>
</dbReference>
<dbReference type="SUPFAM" id="SSF52540">
    <property type="entry name" value="P-loop containing nucleoside triphosphate hydrolases"/>
    <property type="match status" value="1"/>
</dbReference>
<gene>
    <name evidence="8" type="ORF">ACFO8Q_08800</name>
</gene>
<dbReference type="SUPFAM" id="SSF46689">
    <property type="entry name" value="Homeodomain-like"/>
    <property type="match status" value="1"/>
</dbReference>
<dbReference type="Gene3D" id="1.10.8.60">
    <property type="match status" value="1"/>
</dbReference>
<dbReference type="InterPro" id="IPR002078">
    <property type="entry name" value="Sigma_54_int"/>
</dbReference>
<evidence type="ECO:0000256" key="1">
    <source>
        <dbReference type="ARBA" id="ARBA00022741"/>
    </source>
</evidence>
<evidence type="ECO:0000256" key="5">
    <source>
        <dbReference type="ARBA" id="ARBA00023163"/>
    </source>
</evidence>
<dbReference type="Proteomes" id="UP001596002">
    <property type="component" value="Unassembled WGS sequence"/>
</dbReference>
<evidence type="ECO:0000256" key="4">
    <source>
        <dbReference type="ARBA" id="ARBA00023125"/>
    </source>
</evidence>
<evidence type="ECO:0000259" key="7">
    <source>
        <dbReference type="PROSITE" id="PS50112"/>
    </source>
</evidence>
<dbReference type="CDD" id="cd00130">
    <property type="entry name" value="PAS"/>
    <property type="match status" value="1"/>
</dbReference>
<dbReference type="Pfam" id="PF00158">
    <property type="entry name" value="Sigma54_activat"/>
    <property type="match status" value="1"/>
</dbReference>
<keyword evidence="1" id="KW-0547">Nucleotide-binding</keyword>
<sequence>MELQGMNMVEMLHAILGAIDEGIHAVNRDGITIFYNDVAGRLDGLVPEEVIGKHVLDVFPSLENETSTLLQVLSTGKPLEYVKQTYTTVRGKAVHTVNSTLPIFANGKLVGALEVSKDLTQVKELAEKLIDLQASIVEPKKAKPWPSMEARYTFDDIVTCDPRMLQMKELAARAATTDSSVLVCGETGTGKELFVQSIHNLSARRKKPFIAQNCAALPATLLEGLLFGTVKGSFTGAENRPGLFELANGGTLFLDEINSMPLELQAKLLRVLQEGLVRRVGDTKITQVDVRVLAATNTDPLEAIQKGLLRADLYYRLNVVSLYLPKLVERQHDIPLLTEHFLAIYNEKFDKQVVRVSEDVERMFMSYHWPGNVRELQHAIEGAMTLVRGREIGIELLPWQIVKAVEGQGGYSQEKNVEAVAHHSRQNVGMPVERDDWSLMEKFKRSGVPLRDFLNQMERMITEAVLEETKGNVLQAAKLLGLPRQTLQYRIGKKK</sequence>
<keyword evidence="3" id="KW-0805">Transcription regulation</keyword>
<dbReference type="SUPFAM" id="SSF55785">
    <property type="entry name" value="PYP-like sensor domain (PAS domain)"/>
    <property type="match status" value="1"/>
</dbReference>
<name>A0ABV9PYV6_9BACL</name>
<dbReference type="InterPro" id="IPR025662">
    <property type="entry name" value="Sigma_54_int_dom_ATP-bd_1"/>
</dbReference>
<dbReference type="PROSITE" id="PS00688">
    <property type="entry name" value="SIGMA54_INTERACT_3"/>
    <property type="match status" value="1"/>
</dbReference>
<dbReference type="PROSITE" id="PS50112">
    <property type="entry name" value="PAS"/>
    <property type="match status" value="1"/>
</dbReference>
<evidence type="ECO:0000256" key="2">
    <source>
        <dbReference type="ARBA" id="ARBA00022840"/>
    </source>
</evidence>
<dbReference type="InterPro" id="IPR058031">
    <property type="entry name" value="AAA_lid_NorR"/>
</dbReference>
<dbReference type="PROSITE" id="PS00676">
    <property type="entry name" value="SIGMA54_INTERACT_2"/>
    <property type="match status" value="1"/>
</dbReference>
<dbReference type="InterPro" id="IPR009057">
    <property type="entry name" value="Homeodomain-like_sf"/>
</dbReference>
<dbReference type="EMBL" id="JBHSHC010000060">
    <property type="protein sequence ID" value="MFC4767461.1"/>
    <property type="molecule type" value="Genomic_DNA"/>
</dbReference>
<dbReference type="PANTHER" id="PTHR32071:SF74">
    <property type="entry name" value="TRANSCRIPTIONAL ACTIVATOR ROCR"/>
    <property type="match status" value="1"/>
</dbReference>
<dbReference type="InterPro" id="IPR025943">
    <property type="entry name" value="Sigma_54_int_dom_ATP-bd_2"/>
</dbReference>
<comment type="caution">
    <text evidence="8">The sequence shown here is derived from an EMBL/GenBank/DDBJ whole genome shotgun (WGS) entry which is preliminary data.</text>
</comment>
<dbReference type="CDD" id="cd00009">
    <property type="entry name" value="AAA"/>
    <property type="match status" value="1"/>
</dbReference>
<reference evidence="9" key="1">
    <citation type="journal article" date="2019" name="Int. J. Syst. Evol. Microbiol.">
        <title>The Global Catalogue of Microorganisms (GCM) 10K type strain sequencing project: providing services to taxonomists for standard genome sequencing and annotation.</title>
        <authorList>
            <consortium name="The Broad Institute Genomics Platform"/>
            <consortium name="The Broad Institute Genome Sequencing Center for Infectious Disease"/>
            <person name="Wu L."/>
            <person name="Ma J."/>
        </authorList>
    </citation>
    <scope>NUCLEOTIDE SEQUENCE [LARGE SCALE GENOMIC DNA]</scope>
    <source>
        <strain evidence="9">WYCCWR 12678</strain>
    </source>
</reference>
<dbReference type="PRINTS" id="PR01590">
    <property type="entry name" value="HTHFIS"/>
</dbReference>
<dbReference type="SMART" id="SM00382">
    <property type="entry name" value="AAA"/>
    <property type="match status" value="1"/>
</dbReference>
<dbReference type="PANTHER" id="PTHR32071">
    <property type="entry name" value="TRANSCRIPTIONAL REGULATORY PROTEIN"/>
    <property type="match status" value="1"/>
</dbReference>
<dbReference type="Gene3D" id="1.10.10.60">
    <property type="entry name" value="Homeodomain-like"/>
    <property type="match status" value="1"/>
</dbReference>
<evidence type="ECO:0000259" key="6">
    <source>
        <dbReference type="PROSITE" id="PS50045"/>
    </source>
</evidence>
<dbReference type="InterPro" id="IPR000014">
    <property type="entry name" value="PAS"/>
</dbReference>
<evidence type="ECO:0000256" key="3">
    <source>
        <dbReference type="ARBA" id="ARBA00023015"/>
    </source>
</evidence>
<dbReference type="PROSITE" id="PS50045">
    <property type="entry name" value="SIGMA54_INTERACT_4"/>
    <property type="match status" value="1"/>
</dbReference>
<dbReference type="PROSITE" id="PS00675">
    <property type="entry name" value="SIGMA54_INTERACT_1"/>
    <property type="match status" value="1"/>
</dbReference>
<dbReference type="Gene3D" id="3.30.450.20">
    <property type="entry name" value="PAS domain"/>
    <property type="match status" value="1"/>
</dbReference>
<dbReference type="InterPro" id="IPR035965">
    <property type="entry name" value="PAS-like_dom_sf"/>
</dbReference>
<protein>
    <submittedName>
        <fullName evidence="8">Sigma-54 interaction domain-containing protein</fullName>
    </submittedName>
</protein>
<evidence type="ECO:0000313" key="8">
    <source>
        <dbReference type="EMBL" id="MFC4767461.1"/>
    </source>
</evidence>
<accession>A0ABV9PYV6</accession>
<proteinExistence type="predicted"/>
<keyword evidence="9" id="KW-1185">Reference proteome</keyword>
<dbReference type="Pfam" id="PF25601">
    <property type="entry name" value="AAA_lid_14"/>
    <property type="match status" value="1"/>
</dbReference>
<keyword evidence="2" id="KW-0067">ATP-binding</keyword>
<dbReference type="InterPro" id="IPR027417">
    <property type="entry name" value="P-loop_NTPase"/>
</dbReference>
<dbReference type="InterPro" id="IPR013656">
    <property type="entry name" value="PAS_4"/>
</dbReference>
<feature type="domain" description="PAS" evidence="7">
    <location>
        <begin position="8"/>
        <end position="59"/>
    </location>
</feature>